<dbReference type="AlphaFoldDB" id="A0A6N2TGN0"/>
<dbReference type="Gene3D" id="3.40.630.10">
    <property type="entry name" value="Zn peptidases"/>
    <property type="match status" value="1"/>
</dbReference>
<organism evidence="3">
    <name type="scientific">uncultured Anaerotruncus sp</name>
    <dbReference type="NCBI Taxonomy" id="905011"/>
    <lineage>
        <taxon>Bacteria</taxon>
        <taxon>Bacillati</taxon>
        <taxon>Bacillota</taxon>
        <taxon>Clostridia</taxon>
        <taxon>Eubacteriales</taxon>
        <taxon>Oscillospiraceae</taxon>
        <taxon>Anaerotruncus</taxon>
        <taxon>environmental samples</taxon>
    </lineage>
</organism>
<dbReference type="PIRSF" id="PIRSF037226">
    <property type="entry name" value="Amidohydrolase_ACY1L2_prd"/>
    <property type="match status" value="1"/>
</dbReference>
<dbReference type="GO" id="GO:0046657">
    <property type="term" value="P:folic acid catabolic process"/>
    <property type="evidence" value="ECO:0007669"/>
    <property type="project" value="TreeGrafter"/>
</dbReference>
<dbReference type="InterPro" id="IPR011650">
    <property type="entry name" value="Peptidase_M20_dimer"/>
</dbReference>
<comment type="similarity">
    <text evidence="1">Belongs to the peptidase M20A family.</text>
</comment>
<dbReference type="InterPro" id="IPR017439">
    <property type="entry name" value="Amidohydrolase"/>
</dbReference>
<protein>
    <recommendedName>
        <fullName evidence="1">Peptidase M20 domain-containing protein 2</fullName>
    </recommendedName>
</protein>
<sequence length="441" mass="47179">MAASREELKKRACEAIDKNRDKIIALGESIMMEPELGYKEFKTADKVKKVFDELGFQYQDGVAITGVIAPLKGKESKIRVAVMGELDAVVVPGHALCNKETGAAHCCGHNAQIASMVGVGYALAGTGILEELSGDVVLMAVPSEEFVEIEYRNELRKAGKIHFLGGKQEFIYLGVFDDIDMMIMQHTSTTENGDEAGKIKGNCGGSTGLGFMGKLVRYIGKEAHAGGAPHLGINALNAAQIGLAAVNANRETFQDKDTIRVHPIITKGGDLVNVVPADVRIETYVRGGNMEAILDASVKVDRAFKAGADAVGAKCEITNLPGYLLPYESEELKDVVWENMHALMGDSAVRNGSGGSTDAQDLSQIIPVVHMRIGGAKGIGHGANYEIVDKEMAYITAAKILATTAIDLLAEGAVLGQKVKDNFKAPMTKEQYLRDWGGLDL</sequence>
<accession>A0A6N2TGN0</accession>
<dbReference type="InterPro" id="IPR017144">
    <property type="entry name" value="Xaa-Arg_dipeptidase"/>
</dbReference>
<dbReference type="PANTHER" id="PTHR30575:SF3">
    <property type="entry name" value="PEPTIDASE M20 DIMERISATION DOMAIN-CONTAINING PROTEIN"/>
    <property type="match status" value="1"/>
</dbReference>
<dbReference type="InterPro" id="IPR052030">
    <property type="entry name" value="Peptidase_M20/M20A_hydrolases"/>
</dbReference>
<evidence type="ECO:0000259" key="2">
    <source>
        <dbReference type="Pfam" id="PF07687"/>
    </source>
</evidence>
<dbReference type="SUPFAM" id="SSF55031">
    <property type="entry name" value="Bacterial exopeptidase dimerisation domain"/>
    <property type="match status" value="1"/>
</dbReference>
<proteinExistence type="inferred from homology"/>
<evidence type="ECO:0000256" key="1">
    <source>
        <dbReference type="PIRNR" id="PIRNR037226"/>
    </source>
</evidence>
<dbReference type="GO" id="GO:0071713">
    <property type="term" value="F:para-aminobenzoyl-glutamate hydrolase activity"/>
    <property type="evidence" value="ECO:0007669"/>
    <property type="project" value="TreeGrafter"/>
</dbReference>
<dbReference type="InterPro" id="IPR036264">
    <property type="entry name" value="Bact_exopeptidase_dim_dom"/>
</dbReference>
<evidence type="ECO:0000313" key="3">
    <source>
        <dbReference type="EMBL" id="VYT04880.1"/>
    </source>
</evidence>
<dbReference type="EMBL" id="CACRSL010000003">
    <property type="protein sequence ID" value="VYT04880.1"/>
    <property type="molecule type" value="Genomic_DNA"/>
</dbReference>
<dbReference type="InterPro" id="IPR002933">
    <property type="entry name" value="Peptidase_M20"/>
</dbReference>
<dbReference type="Gene3D" id="3.30.70.360">
    <property type="match status" value="1"/>
</dbReference>
<name>A0A6N2TGN0_9FIRM</name>
<dbReference type="Pfam" id="PF07687">
    <property type="entry name" value="M20_dimer"/>
    <property type="match status" value="1"/>
</dbReference>
<dbReference type="GO" id="GO:0016805">
    <property type="term" value="F:dipeptidase activity"/>
    <property type="evidence" value="ECO:0007669"/>
    <property type="project" value="InterPro"/>
</dbReference>
<feature type="domain" description="Peptidase M20 dimerisation" evidence="2">
    <location>
        <begin position="216"/>
        <end position="286"/>
    </location>
</feature>
<dbReference type="GO" id="GO:0005737">
    <property type="term" value="C:cytoplasm"/>
    <property type="evidence" value="ECO:0007669"/>
    <property type="project" value="TreeGrafter"/>
</dbReference>
<dbReference type="PANTHER" id="PTHR30575">
    <property type="entry name" value="PEPTIDASE M20"/>
    <property type="match status" value="1"/>
</dbReference>
<dbReference type="Pfam" id="PF01546">
    <property type="entry name" value="Peptidase_M20"/>
    <property type="match status" value="1"/>
</dbReference>
<dbReference type="SUPFAM" id="SSF53187">
    <property type="entry name" value="Zn-dependent exopeptidases"/>
    <property type="match status" value="1"/>
</dbReference>
<keyword evidence="3" id="KW-0378">Hydrolase</keyword>
<gene>
    <name evidence="3" type="primary">amaA_4</name>
    <name evidence="3" type="ORF">AULFYP135_01431</name>
</gene>
<dbReference type="NCBIfam" id="TIGR01891">
    <property type="entry name" value="amidohydrolases"/>
    <property type="match status" value="1"/>
</dbReference>
<reference evidence="3" key="1">
    <citation type="submission" date="2019-11" db="EMBL/GenBank/DDBJ databases">
        <authorList>
            <person name="Feng L."/>
        </authorList>
    </citation>
    <scope>NUCLEOTIDE SEQUENCE</scope>
    <source>
        <strain evidence="3">AundefinedLFYP135</strain>
    </source>
</reference>